<feature type="domain" description="Spindle pole body-associated protein cut12" evidence="3">
    <location>
        <begin position="153"/>
        <end position="273"/>
    </location>
</feature>
<proteinExistence type="predicted"/>
<accession>A0ABR3SL46</accession>
<comment type="caution">
    <text evidence="4">The sequence shown here is derived from an EMBL/GenBank/DDBJ whole genome shotgun (WGS) entry which is preliminary data.</text>
</comment>
<feature type="compositionally biased region" description="Basic and acidic residues" evidence="2">
    <location>
        <begin position="162"/>
        <end position="175"/>
    </location>
</feature>
<keyword evidence="1" id="KW-0175">Coiled coil</keyword>
<sequence>MLSWFSGPRNPAQDSQEPVEDTQIEVPETPAPVFAARAIKHAIWGTPAPPETIKPAKFQTRADAAVTSRYATQKADPKDDAADSDGARRAGILSTPGTLKGRKTVSFGAQVVDNEGKKTTRSGIPSDCPGKFPSPWTPKVEALAEELEERPSSSSKLTQKLYEARDSSKRSEPKAEAPGAKAKTEAARPKPRARDDADITVDVMEPRSESGRYWRDQYLEYAYNSEREVRKIIKKQQIAKEYARKKDNEAIELTEKLEAERKRHVQREKELEAKNKDYKERLRQAMAENLKSSTEIAMLKHRLAVLEGKDVPEFPEDHSLPKTELELEFDQMMLDPQQASHYTLDATPVNGRSRPEKSKPKPDPSPPEQRLKAKDALSLPPTEPKNRLGASPRPPRRSTTGNKAERPEISRSHAKTASTSAVEDPWVIDGDSAVDARPSTNVSPVKRPVTRTAPSVEARNASSSRTKNDRHLQSLANTPGSVPATKTSGDLTPEEMRKKLARERIMQKKREREMGKENAKTNVVSMR</sequence>
<feature type="compositionally biased region" description="Basic and acidic residues" evidence="2">
    <location>
        <begin position="353"/>
        <end position="362"/>
    </location>
</feature>
<protein>
    <recommendedName>
        <fullName evidence="3">Spindle pole body-associated protein cut12 domain-containing protein</fullName>
    </recommendedName>
</protein>
<feature type="region of interest" description="Disordered" evidence="2">
    <location>
        <begin position="64"/>
        <end position="204"/>
    </location>
</feature>
<feature type="coiled-coil region" evidence="1">
    <location>
        <begin position="243"/>
        <end position="288"/>
    </location>
</feature>
<feature type="region of interest" description="Disordered" evidence="2">
    <location>
        <begin position="310"/>
        <end position="527"/>
    </location>
</feature>
<dbReference type="Pfam" id="PF11500">
    <property type="entry name" value="Cut12"/>
    <property type="match status" value="1"/>
</dbReference>
<evidence type="ECO:0000313" key="4">
    <source>
        <dbReference type="EMBL" id="KAL1623928.1"/>
    </source>
</evidence>
<reference evidence="4 5" key="1">
    <citation type="submission" date="2024-02" db="EMBL/GenBank/DDBJ databases">
        <title>De novo assembly and annotation of 12 fungi associated with fruit tree decline syndrome in Ontario, Canada.</title>
        <authorList>
            <person name="Sulman M."/>
            <person name="Ellouze W."/>
            <person name="Ilyukhin E."/>
        </authorList>
    </citation>
    <scope>NUCLEOTIDE SEQUENCE [LARGE SCALE GENOMIC DNA]</scope>
    <source>
        <strain evidence="4 5">M1-105</strain>
    </source>
</reference>
<gene>
    <name evidence="4" type="ORF">SLS56_008052</name>
</gene>
<feature type="region of interest" description="Disordered" evidence="2">
    <location>
        <begin position="1"/>
        <end position="25"/>
    </location>
</feature>
<dbReference type="EMBL" id="JAJVDC020000113">
    <property type="protein sequence ID" value="KAL1623928.1"/>
    <property type="molecule type" value="Genomic_DNA"/>
</dbReference>
<dbReference type="InterPro" id="IPR021589">
    <property type="entry name" value="Cut12"/>
</dbReference>
<feature type="compositionally biased region" description="Basic and acidic residues" evidence="2">
    <location>
        <begin position="310"/>
        <end position="325"/>
    </location>
</feature>
<evidence type="ECO:0000256" key="1">
    <source>
        <dbReference type="SAM" id="Coils"/>
    </source>
</evidence>
<feature type="compositionally biased region" description="Basic and acidic residues" evidence="2">
    <location>
        <begin position="494"/>
        <end position="519"/>
    </location>
</feature>
<feature type="compositionally biased region" description="Polar residues" evidence="2">
    <location>
        <begin position="474"/>
        <end position="490"/>
    </location>
</feature>
<feature type="compositionally biased region" description="Basic and acidic residues" evidence="2">
    <location>
        <begin position="75"/>
        <end position="88"/>
    </location>
</feature>
<evidence type="ECO:0000313" key="5">
    <source>
        <dbReference type="Proteomes" id="UP001521116"/>
    </source>
</evidence>
<dbReference type="Proteomes" id="UP001521116">
    <property type="component" value="Unassembled WGS sequence"/>
</dbReference>
<keyword evidence="5" id="KW-1185">Reference proteome</keyword>
<feature type="compositionally biased region" description="Basic and acidic residues" evidence="2">
    <location>
        <begin position="182"/>
        <end position="197"/>
    </location>
</feature>
<evidence type="ECO:0000259" key="3">
    <source>
        <dbReference type="Pfam" id="PF11500"/>
    </source>
</evidence>
<name>A0ABR3SL46_9PEZI</name>
<evidence type="ECO:0000256" key="2">
    <source>
        <dbReference type="SAM" id="MobiDB-lite"/>
    </source>
</evidence>
<organism evidence="4 5">
    <name type="scientific">Neofusicoccum ribis</name>
    <dbReference type="NCBI Taxonomy" id="45134"/>
    <lineage>
        <taxon>Eukaryota</taxon>
        <taxon>Fungi</taxon>
        <taxon>Dikarya</taxon>
        <taxon>Ascomycota</taxon>
        <taxon>Pezizomycotina</taxon>
        <taxon>Dothideomycetes</taxon>
        <taxon>Dothideomycetes incertae sedis</taxon>
        <taxon>Botryosphaeriales</taxon>
        <taxon>Botryosphaeriaceae</taxon>
        <taxon>Neofusicoccum</taxon>
    </lineage>
</organism>